<dbReference type="RefSeq" id="WP_302879628.1">
    <property type="nucleotide sequence ID" value="NZ_JAUMKJ010000027.1"/>
</dbReference>
<proteinExistence type="predicted"/>
<sequence length="221" mass="23345">MKKFWKVSANAVLAAALVSSVALVTPAQAATVSQDFSQVQVDTKLKNNVLTNISAMSAYITTGEDGLLRIDQNAVNIVVKETFEVYERGVASLNKAISTEDIKIANGTLVVDKSQLTIPSGSQISPAAYGSFYWWGYALTLTQQESANLAYNLTQSGTVMAAAAAISGLIPTPPTKLVQAIAYAVSLGVGLLANKINFENKGNGVTLNIHYVGFINVTSNP</sequence>
<feature type="chain" id="PRO_5045490326" evidence="1">
    <location>
        <begin position="30"/>
        <end position="221"/>
    </location>
</feature>
<evidence type="ECO:0000313" key="2">
    <source>
        <dbReference type="EMBL" id="MDO3679440.1"/>
    </source>
</evidence>
<reference evidence="2" key="1">
    <citation type="submission" date="2023-07" db="EMBL/GenBank/DDBJ databases">
        <authorList>
            <person name="Aktuganov G."/>
            <person name="Boyko T."/>
            <person name="Delegan Y."/>
            <person name="Galimzianova N."/>
            <person name="Gilvanova E."/>
            <person name="Korobov V."/>
            <person name="Kuzmina L."/>
            <person name="Melentiev A."/>
            <person name="Milman P."/>
            <person name="Ryabova A."/>
            <person name="Stupak E."/>
            <person name="Yasakov T."/>
            <person name="Zharikova N."/>
            <person name="Zhurenko E."/>
        </authorList>
    </citation>
    <scope>NUCLEOTIDE SEQUENCE</scope>
    <source>
        <strain evidence="2">IB-739</strain>
    </source>
</reference>
<keyword evidence="1" id="KW-0732">Signal</keyword>
<dbReference type="EMBL" id="JAUMKJ010000027">
    <property type="protein sequence ID" value="MDO3679440.1"/>
    <property type="molecule type" value="Genomic_DNA"/>
</dbReference>
<feature type="signal peptide" evidence="1">
    <location>
        <begin position="1"/>
        <end position="29"/>
    </location>
</feature>
<name>A0ABT8VEP3_9BACL</name>
<keyword evidence="3" id="KW-1185">Reference proteome</keyword>
<accession>A0ABT8VEP3</accession>
<protein>
    <submittedName>
        <fullName evidence="2">Uncharacterized protein</fullName>
    </submittedName>
</protein>
<organism evidence="2 3">
    <name type="scientific">Paenibacillus ehimensis</name>
    <dbReference type="NCBI Taxonomy" id="79264"/>
    <lineage>
        <taxon>Bacteria</taxon>
        <taxon>Bacillati</taxon>
        <taxon>Bacillota</taxon>
        <taxon>Bacilli</taxon>
        <taxon>Bacillales</taxon>
        <taxon>Paenibacillaceae</taxon>
        <taxon>Paenibacillus</taxon>
    </lineage>
</organism>
<comment type="caution">
    <text evidence="2">The sequence shown here is derived from an EMBL/GenBank/DDBJ whole genome shotgun (WGS) entry which is preliminary data.</text>
</comment>
<gene>
    <name evidence="2" type="ORF">Q3C12_20735</name>
</gene>
<evidence type="ECO:0000313" key="3">
    <source>
        <dbReference type="Proteomes" id="UP001168883"/>
    </source>
</evidence>
<evidence type="ECO:0000256" key="1">
    <source>
        <dbReference type="SAM" id="SignalP"/>
    </source>
</evidence>
<dbReference type="Proteomes" id="UP001168883">
    <property type="component" value="Unassembled WGS sequence"/>
</dbReference>